<accession>A0A2P2CBE3</accession>
<gene>
    <name evidence="2" type="ORF">NOCA1170177</name>
</gene>
<dbReference type="EMBL" id="CZKB01000009">
    <property type="protein sequence ID" value="CUR59327.1"/>
    <property type="molecule type" value="Genomic_DNA"/>
</dbReference>
<dbReference type="AlphaFoldDB" id="A0A2P2CBE3"/>
<organism evidence="2">
    <name type="scientific">metagenome</name>
    <dbReference type="NCBI Taxonomy" id="256318"/>
    <lineage>
        <taxon>unclassified sequences</taxon>
        <taxon>metagenomes</taxon>
    </lineage>
</organism>
<feature type="region of interest" description="Disordered" evidence="1">
    <location>
        <begin position="1"/>
        <end position="26"/>
    </location>
</feature>
<reference evidence="2" key="1">
    <citation type="submission" date="2015-08" db="EMBL/GenBank/DDBJ databases">
        <authorList>
            <person name="Babu N.S."/>
            <person name="Beckwith C.J."/>
            <person name="Beseler K.G."/>
            <person name="Brison A."/>
            <person name="Carone J.V."/>
            <person name="Caskin T.P."/>
            <person name="Diamond M."/>
            <person name="Durham M.E."/>
            <person name="Foxe J.M."/>
            <person name="Go M."/>
            <person name="Henderson B.A."/>
            <person name="Jones I.B."/>
            <person name="McGettigan J.A."/>
            <person name="Micheletti S.J."/>
            <person name="Nasrallah M.E."/>
            <person name="Ortiz D."/>
            <person name="Piller C.R."/>
            <person name="Privatt S.R."/>
            <person name="Schneider S.L."/>
            <person name="Sharp S."/>
            <person name="Smith T.C."/>
            <person name="Stanton J.D."/>
            <person name="Ullery H.E."/>
            <person name="Wilson R.J."/>
            <person name="Serrano M.G."/>
            <person name="Buck G."/>
            <person name="Lee V."/>
            <person name="Wang Y."/>
            <person name="Carvalho R."/>
            <person name="Voegtly L."/>
            <person name="Shi R."/>
            <person name="Duckworth R."/>
            <person name="Johnson A."/>
            <person name="Loviza R."/>
            <person name="Walstead R."/>
            <person name="Shah Z."/>
            <person name="Kiflezghi M."/>
            <person name="Wade K."/>
            <person name="Ball S.L."/>
            <person name="Bradley K.W."/>
            <person name="Asai D.J."/>
            <person name="Bowman C.A."/>
            <person name="Russell D.A."/>
            <person name="Pope W.H."/>
            <person name="Jacobs-Sera D."/>
            <person name="Hendrix R.W."/>
            <person name="Hatfull G.F."/>
        </authorList>
    </citation>
    <scope>NUCLEOTIDE SEQUENCE</scope>
</reference>
<evidence type="ECO:0000313" key="2">
    <source>
        <dbReference type="EMBL" id="CUR59327.1"/>
    </source>
</evidence>
<feature type="region of interest" description="Disordered" evidence="1">
    <location>
        <begin position="70"/>
        <end position="94"/>
    </location>
</feature>
<proteinExistence type="predicted"/>
<name>A0A2P2CBE3_9ZZZZ</name>
<sequence>MTWSPRPPAPTRSGASADRRGPHFGGNDCTALTVCMEPFSRGPLTLDCDADHSVLPEEWNRFHRGPTLRSVQRCASPPSDGERHSAPPWPSSPP</sequence>
<evidence type="ECO:0000256" key="1">
    <source>
        <dbReference type="SAM" id="MobiDB-lite"/>
    </source>
</evidence>
<feature type="compositionally biased region" description="Pro residues" evidence="1">
    <location>
        <begin position="1"/>
        <end position="10"/>
    </location>
</feature>
<protein>
    <submittedName>
        <fullName evidence="2">Uncharacterized protein</fullName>
    </submittedName>
</protein>